<name>A0A381NVU2_9ZZZZ</name>
<accession>A0A381NVU2</accession>
<protein>
    <submittedName>
        <fullName evidence="1">Uncharacterized protein</fullName>
    </submittedName>
</protein>
<gene>
    <name evidence="1" type="ORF">METZ01_LOCUS11128</name>
</gene>
<dbReference type="EMBL" id="UINC01000609">
    <property type="protein sequence ID" value="SUZ58274.1"/>
    <property type="molecule type" value="Genomic_DNA"/>
</dbReference>
<reference evidence="1" key="1">
    <citation type="submission" date="2018-05" db="EMBL/GenBank/DDBJ databases">
        <authorList>
            <person name="Lanie J.A."/>
            <person name="Ng W.-L."/>
            <person name="Kazmierczak K.M."/>
            <person name="Andrzejewski T.M."/>
            <person name="Davidsen T.M."/>
            <person name="Wayne K.J."/>
            <person name="Tettelin H."/>
            <person name="Glass J.I."/>
            <person name="Rusch D."/>
            <person name="Podicherti R."/>
            <person name="Tsui H.-C.T."/>
            <person name="Winkler M.E."/>
        </authorList>
    </citation>
    <scope>NUCLEOTIDE SEQUENCE</scope>
</reference>
<dbReference type="AlphaFoldDB" id="A0A381NVU2"/>
<evidence type="ECO:0000313" key="1">
    <source>
        <dbReference type="EMBL" id="SUZ58274.1"/>
    </source>
</evidence>
<sequence>MRTKIREEKGFIYDLGGKEFQKLPLDERGKSVQRDYNKYMEEKL</sequence>
<organism evidence="1">
    <name type="scientific">marine metagenome</name>
    <dbReference type="NCBI Taxonomy" id="408172"/>
    <lineage>
        <taxon>unclassified sequences</taxon>
        <taxon>metagenomes</taxon>
        <taxon>ecological metagenomes</taxon>
    </lineage>
</organism>
<proteinExistence type="predicted"/>